<accession>A0ABS4VS01</accession>
<dbReference type="SUPFAM" id="SSF51735">
    <property type="entry name" value="NAD(P)-binding Rossmann-fold domains"/>
    <property type="match status" value="1"/>
</dbReference>
<reference evidence="4 5" key="1">
    <citation type="submission" date="2021-03" db="EMBL/GenBank/DDBJ databases">
        <title>Sequencing the genomes of 1000 actinobacteria strains.</title>
        <authorList>
            <person name="Klenk H.-P."/>
        </authorList>
    </citation>
    <scope>NUCLEOTIDE SEQUENCE [LARGE SCALE GENOMIC DNA]</scope>
    <source>
        <strain evidence="4 5">DSM 45256</strain>
    </source>
</reference>
<dbReference type="PANTHER" id="PTHR43818">
    <property type="entry name" value="BCDNA.GH03377"/>
    <property type="match status" value="1"/>
</dbReference>
<dbReference type="InterPro" id="IPR036291">
    <property type="entry name" value="NAD(P)-bd_dom_sf"/>
</dbReference>
<dbReference type="InterPro" id="IPR050463">
    <property type="entry name" value="Gfo/Idh/MocA_oxidrdct_glycsds"/>
</dbReference>
<evidence type="ECO:0000259" key="2">
    <source>
        <dbReference type="Pfam" id="PF01408"/>
    </source>
</evidence>
<dbReference type="RefSeq" id="WP_210026620.1">
    <property type="nucleotide sequence ID" value="NZ_JAGINU010000001.1"/>
</dbReference>
<feature type="domain" description="GFO/IDH/MocA-like oxidoreductase" evidence="3">
    <location>
        <begin position="132"/>
        <end position="261"/>
    </location>
</feature>
<evidence type="ECO:0000256" key="1">
    <source>
        <dbReference type="ARBA" id="ARBA00023002"/>
    </source>
</evidence>
<dbReference type="Proteomes" id="UP001519295">
    <property type="component" value="Unassembled WGS sequence"/>
</dbReference>
<dbReference type="InterPro" id="IPR000683">
    <property type="entry name" value="Gfo/Idh/MocA-like_OxRdtase_N"/>
</dbReference>
<dbReference type="Pfam" id="PF01408">
    <property type="entry name" value="GFO_IDH_MocA"/>
    <property type="match status" value="1"/>
</dbReference>
<proteinExistence type="predicted"/>
<dbReference type="Pfam" id="PF22725">
    <property type="entry name" value="GFO_IDH_MocA_C3"/>
    <property type="match status" value="1"/>
</dbReference>
<keyword evidence="5" id="KW-1185">Reference proteome</keyword>
<dbReference type="Gene3D" id="3.40.50.720">
    <property type="entry name" value="NAD(P)-binding Rossmann-like Domain"/>
    <property type="match status" value="1"/>
</dbReference>
<evidence type="ECO:0000259" key="3">
    <source>
        <dbReference type="Pfam" id="PF22725"/>
    </source>
</evidence>
<protein>
    <submittedName>
        <fullName evidence="4">Dehydrogenase</fullName>
    </submittedName>
</protein>
<comment type="caution">
    <text evidence="4">The sequence shown here is derived from an EMBL/GenBank/DDBJ whole genome shotgun (WGS) entry which is preliminary data.</text>
</comment>
<sequence length="337" mass="34910">MTALRIGLIGVNYAQVTHLPAYRALAAEGLVELVALATARPETARAAADRHGVPRAHVGYQALCADPDVDLVDIVTRPSLHLEMARAALDAGKRVLCEAPLAPTVAEGEELATAARDRGFVDMQSRFQPGLAELRRRVRDGYVGRVDNVAVTAFYPTFTTEAAVAGSGWCAEAVHGASSLRVHGLHTADLLRWTFGELTDVRGSAATREPAWLGRVAADSADSAAWTARTADGAVCSVHTSWVAPLGAGFRMVVHGSEGVLRAEADGHTGHFPVRLCGARSGDDGVRELVPASGGPASAFEALARALAGGDTAGVPTFDDGLAALRVAAAVECGPAA</sequence>
<feature type="domain" description="Gfo/Idh/MocA-like oxidoreductase N-terminal" evidence="2">
    <location>
        <begin position="4"/>
        <end position="119"/>
    </location>
</feature>
<dbReference type="InterPro" id="IPR055170">
    <property type="entry name" value="GFO_IDH_MocA-like_dom"/>
</dbReference>
<dbReference type="EMBL" id="JAGINU010000001">
    <property type="protein sequence ID" value="MBP2366551.1"/>
    <property type="molecule type" value="Genomic_DNA"/>
</dbReference>
<dbReference type="PANTHER" id="PTHR43818:SF11">
    <property type="entry name" value="BCDNA.GH03377"/>
    <property type="match status" value="1"/>
</dbReference>
<name>A0ABS4VS01_9PSEU</name>
<keyword evidence="1" id="KW-0560">Oxidoreductase</keyword>
<evidence type="ECO:0000313" key="4">
    <source>
        <dbReference type="EMBL" id="MBP2366551.1"/>
    </source>
</evidence>
<evidence type="ECO:0000313" key="5">
    <source>
        <dbReference type="Proteomes" id="UP001519295"/>
    </source>
</evidence>
<gene>
    <name evidence="4" type="ORF">JOF36_002247</name>
</gene>
<organism evidence="4 5">
    <name type="scientific">Pseudonocardia parietis</name>
    <dbReference type="NCBI Taxonomy" id="570936"/>
    <lineage>
        <taxon>Bacteria</taxon>
        <taxon>Bacillati</taxon>
        <taxon>Actinomycetota</taxon>
        <taxon>Actinomycetes</taxon>
        <taxon>Pseudonocardiales</taxon>
        <taxon>Pseudonocardiaceae</taxon>
        <taxon>Pseudonocardia</taxon>
    </lineage>
</organism>
<dbReference type="Gene3D" id="3.30.360.10">
    <property type="entry name" value="Dihydrodipicolinate Reductase, domain 2"/>
    <property type="match status" value="1"/>
</dbReference>